<reference evidence="1 2" key="1">
    <citation type="submission" date="2015-09" db="EMBL/GenBank/DDBJ databases">
        <authorList>
            <consortium name="Pathogen Informatics"/>
        </authorList>
    </citation>
    <scope>NUCLEOTIDE SEQUENCE [LARGE SCALE GENOMIC DNA]</scope>
    <source>
        <strain evidence="1 2">2789STDY5834939</strain>
    </source>
</reference>
<dbReference type="AlphaFoldDB" id="A0A174S7T5"/>
<dbReference type="RefSeq" id="WP_006873516.1">
    <property type="nucleotide sequence ID" value="NZ_CABIWA010000010.1"/>
</dbReference>
<accession>A0A174S7T5</accession>
<sequence>MEVVKLPKKFRKICYQIMDGGDETLDTLDTFFAKYPRKAAAVKVGNKNYPYKDFKI</sequence>
<dbReference type="EMBL" id="CZBE01000016">
    <property type="protein sequence ID" value="CUP90489.1"/>
    <property type="molecule type" value="Genomic_DNA"/>
</dbReference>
<name>A0A174S7T5_9FIRM</name>
<evidence type="ECO:0000313" key="1">
    <source>
        <dbReference type="EMBL" id="CUP90489.1"/>
    </source>
</evidence>
<dbReference type="Proteomes" id="UP000095765">
    <property type="component" value="Unassembled WGS sequence"/>
</dbReference>
<organism evidence="1 2">
    <name type="scientific">Anaerotruncus colihominis</name>
    <dbReference type="NCBI Taxonomy" id="169435"/>
    <lineage>
        <taxon>Bacteria</taxon>
        <taxon>Bacillati</taxon>
        <taxon>Bacillota</taxon>
        <taxon>Clostridia</taxon>
        <taxon>Eubacteriales</taxon>
        <taxon>Oscillospiraceae</taxon>
        <taxon>Anaerotruncus</taxon>
    </lineage>
</organism>
<proteinExistence type="predicted"/>
<dbReference type="GeneID" id="72462907"/>
<protein>
    <submittedName>
        <fullName evidence="1">Uncharacterized protein</fullName>
    </submittedName>
</protein>
<gene>
    <name evidence="1" type="ORF">ERS852551_02331</name>
</gene>
<evidence type="ECO:0000313" key="2">
    <source>
        <dbReference type="Proteomes" id="UP000095765"/>
    </source>
</evidence>